<evidence type="ECO:0000313" key="1">
    <source>
        <dbReference type="EMBL" id="CAC5386674.1"/>
    </source>
</evidence>
<dbReference type="AlphaFoldDB" id="A0A6J8BV08"/>
<dbReference type="PANTHER" id="PTHR33223:SF6">
    <property type="entry name" value="CCHC-TYPE DOMAIN-CONTAINING PROTEIN"/>
    <property type="match status" value="1"/>
</dbReference>
<sequence>MPAPNNATNAAENEQQEEIINPVPLPAAAPGTSSNTVAHNIQPPPGFVSHRYHVNFESFSGRGNATEFWAMFMAFATLQGMSEVSTILVLPFHLTGIAREWFNVLDNKYKVSLASVKEAFLKRFKPLVKRGVKLTDLKQGEIEFVDDYIHGAVSLNSENSVSEDFLVNIT</sequence>
<dbReference type="EMBL" id="CACVKT020003887">
    <property type="protein sequence ID" value="CAC5386674.1"/>
    <property type="molecule type" value="Genomic_DNA"/>
</dbReference>
<evidence type="ECO:0008006" key="3">
    <source>
        <dbReference type="Google" id="ProtNLM"/>
    </source>
</evidence>
<dbReference type="Proteomes" id="UP000507470">
    <property type="component" value="Unassembled WGS sequence"/>
</dbReference>
<organism evidence="1 2">
    <name type="scientific">Mytilus coruscus</name>
    <name type="common">Sea mussel</name>
    <dbReference type="NCBI Taxonomy" id="42192"/>
    <lineage>
        <taxon>Eukaryota</taxon>
        <taxon>Metazoa</taxon>
        <taxon>Spiralia</taxon>
        <taxon>Lophotrochozoa</taxon>
        <taxon>Mollusca</taxon>
        <taxon>Bivalvia</taxon>
        <taxon>Autobranchia</taxon>
        <taxon>Pteriomorphia</taxon>
        <taxon>Mytilida</taxon>
        <taxon>Mytiloidea</taxon>
        <taxon>Mytilidae</taxon>
        <taxon>Mytilinae</taxon>
        <taxon>Mytilus</taxon>
    </lineage>
</organism>
<dbReference type="OrthoDB" id="6116553at2759"/>
<name>A0A6J8BV08_MYTCO</name>
<dbReference type="PANTHER" id="PTHR33223">
    <property type="entry name" value="CCHC-TYPE DOMAIN-CONTAINING PROTEIN"/>
    <property type="match status" value="1"/>
</dbReference>
<proteinExistence type="predicted"/>
<protein>
    <recommendedName>
        <fullName evidence="3">Retrotransposon gag domain-containing protein</fullName>
    </recommendedName>
</protein>
<keyword evidence="2" id="KW-1185">Reference proteome</keyword>
<accession>A0A6J8BV08</accession>
<evidence type="ECO:0000313" key="2">
    <source>
        <dbReference type="Proteomes" id="UP000507470"/>
    </source>
</evidence>
<gene>
    <name evidence="1" type="ORF">MCOR_22083</name>
</gene>
<reference evidence="1 2" key="1">
    <citation type="submission" date="2020-06" db="EMBL/GenBank/DDBJ databases">
        <authorList>
            <person name="Li R."/>
            <person name="Bekaert M."/>
        </authorList>
    </citation>
    <scope>NUCLEOTIDE SEQUENCE [LARGE SCALE GENOMIC DNA]</scope>
    <source>
        <strain evidence="2">wild</strain>
    </source>
</reference>